<evidence type="ECO:0000313" key="1">
    <source>
        <dbReference type="EMBL" id="MFC6182125.1"/>
    </source>
</evidence>
<name>A0ABW1S2Q2_9LACO</name>
<dbReference type="RefSeq" id="WP_379832540.1">
    <property type="nucleotide sequence ID" value="NZ_JBHSSC010000043.1"/>
</dbReference>
<sequence length="59" mass="6604">MDNTAMPSWERHIGKLLIGLLVVVLLANAGWEVYRYGGKSIICVSITVPRRFQSQCQLA</sequence>
<reference evidence="2" key="1">
    <citation type="journal article" date="2019" name="Int. J. Syst. Evol. Microbiol.">
        <title>The Global Catalogue of Microorganisms (GCM) 10K type strain sequencing project: providing services to taxonomists for standard genome sequencing and annotation.</title>
        <authorList>
            <consortium name="The Broad Institute Genomics Platform"/>
            <consortium name="The Broad Institute Genome Sequencing Center for Infectious Disease"/>
            <person name="Wu L."/>
            <person name="Ma J."/>
        </authorList>
    </citation>
    <scope>NUCLEOTIDE SEQUENCE [LARGE SCALE GENOMIC DNA]</scope>
    <source>
        <strain evidence="2">CCM 8933</strain>
    </source>
</reference>
<dbReference type="EMBL" id="JBHSSC010000043">
    <property type="protein sequence ID" value="MFC6182125.1"/>
    <property type="molecule type" value="Genomic_DNA"/>
</dbReference>
<protein>
    <submittedName>
        <fullName evidence="1">Uncharacterized protein</fullName>
    </submittedName>
</protein>
<gene>
    <name evidence="1" type="ORF">ACFP5Y_12890</name>
</gene>
<comment type="caution">
    <text evidence="1">The sequence shown here is derived from an EMBL/GenBank/DDBJ whole genome shotgun (WGS) entry which is preliminary data.</text>
</comment>
<accession>A0ABW1S2Q2</accession>
<evidence type="ECO:0000313" key="2">
    <source>
        <dbReference type="Proteomes" id="UP001596282"/>
    </source>
</evidence>
<proteinExistence type="predicted"/>
<dbReference type="Proteomes" id="UP001596282">
    <property type="component" value="Unassembled WGS sequence"/>
</dbReference>
<organism evidence="1 2">
    <name type="scientific">Lactiplantibacillus daowaiensis</name>
    <dbReference type="NCBI Taxonomy" id="2559918"/>
    <lineage>
        <taxon>Bacteria</taxon>
        <taxon>Bacillati</taxon>
        <taxon>Bacillota</taxon>
        <taxon>Bacilli</taxon>
        <taxon>Lactobacillales</taxon>
        <taxon>Lactobacillaceae</taxon>
        <taxon>Lactiplantibacillus</taxon>
    </lineage>
</organism>
<keyword evidence="2" id="KW-1185">Reference proteome</keyword>